<sequence length="520" mass="58372">MSPPPARHTGHTADDEAIPAIGYVRVSTWREEKISPELQRASVEGWARRSGRVIVDWVEDLDATGTNFRRKIINAIERVERGEVREIVVWKYSRFGRDRHGVALNLARIEKAGGQLQSATEEADATTATGWFHRDMLFSVAGFESKRAGEQWIDAMDHRRAQKLPASGGRRFGYIWHPRTIPDGQGGFTTQEEKYVVDPDTGPIAADLYRRHVDGEGFYRLAGWLNEHGYYSPRTGKPWGLNALIYYMDAGFPAGKLWVHRRDLQCGTRNKCTARRAHYTHIDGAQPALVDPELWQQYLDRRARNAKLPPRSRKPTYPLTGLVRCGHCGRSAIPSNGNYTTGYAYRCSGRAHHGNDCKGAYVRRSIVEKRVHEWLGEVADEIDAQSAGTEIQPPAPAVDPGIERARLAKEADKLQHALDSASEAYALGDIPRDSYLRTRDRLQQRMTGLEKQIEEAAADADRVRGPAPFTGVVQTLLSEWDTLAVSVKRDLLATLLARVEILSDEDGRRARPVPVWPTAE</sequence>
<name>A0ABU2NWK1_9ACTN</name>
<proteinExistence type="predicted"/>
<dbReference type="Gene3D" id="3.40.50.1390">
    <property type="entry name" value="Resolvase, N-terminal catalytic domain"/>
    <property type="match status" value="1"/>
</dbReference>
<accession>A0ABU2NWK1</accession>
<gene>
    <name evidence="5" type="ORF">RM572_21665</name>
</gene>
<keyword evidence="6" id="KW-1185">Reference proteome</keyword>
<dbReference type="RefSeq" id="WP_311675059.1">
    <property type="nucleotide sequence ID" value="NZ_JAVREQ010000022.1"/>
</dbReference>
<dbReference type="CDD" id="cd00338">
    <property type="entry name" value="Ser_Recombinase"/>
    <property type="match status" value="1"/>
</dbReference>
<dbReference type="Pfam" id="PF00239">
    <property type="entry name" value="Resolvase"/>
    <property type="match status" value="1"/>
</dbReference>
<evidence type="ECO:0000256" key="2">
    <source>
        <dbReference type="ARBA" id="ARBA00023172"/>
    </source>
</evidence>
<dbReference type="InterPro" id="IPR011109">
    <property type="entry name" value="DNA_bind_recombinase_dom"/>
</dbReference>
<dbReference type="Gene3D" id="3.90.1750.20">
    <property type="entry name" value="Putative Large Serine Recombinase, Chain B, Domain 2"/>
    <property type="match status" value="1"/>
</dbReference>
<feature type="domain" description="Resolvase/invertase-type recombinase catalytic" evidence="4">
    <location>
        <begin position="20"/>
        <end position="165"/>
    </location>
</feature>
<evidence type="ECO:0000313" key="5">
    <source>
        <dbReference type="EMBL" id="MDT0381369.1"/>
    </source>
</evidence>
<dbReference type="InterPro" id="IPR038109">
    <property type="entry name" value="DNA_bind_recomb_sf"/>
</dbReference>
<dbReference type="InterPro" id="IPR050639">
    <property type="entry name" value="SSR_resolvase"/>
</dbReference>
<dbReference type="PANTHER" id="PTHR30461">
    <property type="entry name" value="DNA-INVERTASE FROM LAMBDOID PROPHAGE"/>
    <property type="match status" value="1"/>
</dbReference>
<evidence type="ECO:0000256" key="3">
    <source>
        <dbReference type="SAM" id="Coils"/>
    </source>
</evidence>
<evidence type="ECO:0000256" key="1">
    <source>
        <dbReference type="ARBA" id="ARBA00023125"/>
    </source>
</evidence>
<dbReference type="Proteomes" id="UP001183414">
    <property type="component" value="Unassembled WGS sequence"/>
</dbReference>
<dbReference type="PANTHER" id="PTHR30461:SF2">
    <property type="entry name" value="SERINE RECOMBINASE PINE-RELATED"/>
    <property type="match status" value="1"/>
</dbReference>
<organism evidence="5 6">
    <name type="scientific">Streptomyces hazeniae</name>
    <dbReference type="NCBI Taxonomy" id="3075538"/>
    <lineage>
        <taxon>Bacteria</taxon>
        <taxon>Bacillati</taxon>
        <taxon>Actinomycetota</taxon>
        <taxon>Actinomycetes</taxon>
        <taxon>Kitasatosporales</taxon>
        <taxon>Streptomycetaceae</taxon>
        <taxon>Streptomyces</taxon>
    </lineage>
</organism>
<protein>
    <submittedName>
        <fullName evidence="5">Recombinase family protein</fullName>
    </submittedName>
</protein>
<reference evidence="6" key="1">
    <citation type="submission" date="2023-07" db="EMBL/GenBank/DDBJ databases">
        <title>30 novel species of actinomycetes from the DSMZ collection.</title>
        <authorList>
            <person name="Nouioui I."/>
        </authorList>
    </citation>
    <scope>NUCLEOTIDE SEQUENCE [LARGE SCALE GENOMIC DNA]</scope>
    <source>
        <strain evidence="6">DSM 42041</strain>
    </source>
</reference>
<feature type="coiled-coil region" evidence="3">
    <location>
        <begin position="404"/>
        <end position="459"/>
    </location>
</feature>
<dbReference type="SMART" id="SM00857">
    <property type="entry name" value="Resolvase"/>
    <property type="match status" value="1"/>
</dbReference>
<dbReference type="SUPFAM" id="SSF53041">
    <property type="entry name" value="Resolvase-like"/>
    <property type="match status" value="1"/>
</dbReference>
<keyword evidence="3" id="KW-0175">Coiled coil</keyword>
<dbReference type="InterPro" id="IPR036162">
    <property type="entry name" value="Resolvase-like_N_sf"/>
</dbReference>
<keyword evidence="1" id="KW-0238">DNA-binding</keyword>
<dbReference type="Pfam" id="PF13408">
    <property type="entry name" value="Zn_ribbon_recom"/>
    <property type="match status" value="1"/>
</dbReference>
<comment type="caution">
    <text evidence="5">The sequence shown here is derived from an EMBL/GenBank/DDBJ whole genome shotgun (WGS) entry which is preliminary data.</text>
</comment>
<evidence type="ECO:0000259" key="4">
    <source>
        <dbReference type="SMART" id="SM00857"/>
    </source>
</evidence>
<keyword evidence="2" id="KW-0233">DNA recombination</keyword>
<dbReference type="Pfam" id="PF07508">
    <property type="entry name" value="Recombinase"/>
    <property type="match status" value="1"/>
</dbReference>
<dbReference type="InterPro" id="IPR006119">
    <property type="entry name" value="Resolv_N"/>
</dbReference>
<dbReference type="EMBL" id="JAVREQ010000022">
    <property type="protein sequence ID" value="MDT0381369.1"/>
    <property type="molecule type" value="Genomic_DNA"/>
</dbReference>
<dbReference type="InterPro" id="IPR025827">
    <property type="entry name" value="Zn_ribbon_recom_dom"/>
</dbReference>
<evidence type="ECO:0000313" key="6">
    <source>
        <dbReference type="Proteomes" id="UP001183414"/>
    </source>
</evidence>